<name>A0A8A1LJK6_AJEC8</name>
<dbReference type="AlphaFoldDB" id="A0A8A1LJK6"/>
<reference evidence="2" key="1">
    <citation type="submission" date="2021-01" db="EMBL/GenBank/DDBJ databases">
        <title>Chromosome-level genome assembly of a human fungal pathogen reveals clustering of transcriptionally co-regulated genes.</title>
        <authorList>
            <person name="Voorhies M."/>
            <person name="Cohen S."/>
            <person name="Shea T.P."/>
            <person name="Petrus S."/>
            <person name="Munoz J.F."/>
            <person name="Poplawski S."/>
            <person name="Goldman W.E."/>
            <person name="Michael T."/>
            <person name="Cuomo C.A."/>
            <person name="Sil A."/>
            <person name="Beyhan S."/>
        </authorList>
    </citation>
    <scope>NUCLEOTIDE SEQUENCE</scope>
    <source>
        <strain evidence="2">H88</strain>
    </source>
</reference>
<dbReference type="EMBL" id="CP069104">
    <property type="protein sequence ID" value="QSS54199.1"/>
    <property type="molecule type" value="Genomic_DNA"/>
</dbReference>
<evidence type="ECO:0000313" key="2">
    <source>
        <dbReference type="EMBL" id="QSS54199.1"/>
    </source>
</evidence>
<accession>A0A8A1LJK6</accession>
<organism evidence="2 3">
    <name type="scientific">Ajellomyces capsulatus (strain H88)</name>
    <name type="common">Darling's disease fungus</name>
    <name type="synonym">Histoplasma capsulatum</name>
    <dbReference type="NCBI Taxonomy" id="544711"/>
    <lineage>
        <taxon>Eukaryota</taxon>
        <taxon>Fungi</taxon>
        <taxon>Dikarya</taxon>
        <taxon>Ascomycota</taxon>
        <taxon>Pezizomycotina</taxon>
        <taxon>Eurotiomycetes</taxon>
        <taxon>Eurotiomycetidae</taxon>
        <taxon>Onygenales</taxon>
        <taxon>Ajellomycetaceae</taxon>
        <taxon>Histoplasma</taxon>
    </lineage>
</organism>
<dbReference type="Proteomes" id="UP000663419">
    <property type="component" value="Chromosome 3"/>
</dbReference>
<proteinExistence type="predicted"/>
<evidence type="ECO:0000256" key="1">
    <source>
        <dbReference type="SAM" id="MobiDB-lite"/>
    </source>
</evidence>
<feature type="region of interest" description="Disordered" evidence="1">
    <location>
        <begin position="28"/>
        <end position="52"/>
    </location>
</feature>
<sequence length="127" mass="13335">MVPRLGTPFAARLRARSICDPLHRLPAPAARMGNGQEPTQSQEMGAGASAHPAERVCRRRLWRRGCAPGTVGGQRASGRVAGGSCIGRPCRAGVGAEGEDWHGVRDVCDRQAECGVPGCLDQVVPVV</sequence>
<dbReference type="VEuPathDB" id="FungiDB:I7I53_01682"/>
<evidence type="ECO:0000313" key="3">
    <source>
        <dbReference type="Proteomes" id="UP000663419"/>
    </source>
</evidence>
<gene>
    <name evidence="2" type="ORF">I7I53_01682</name>
</gene>
<protein>
    <submittedName>
        <fullName evidence="2">DUF1682 domain-containing protein</fullName>
    </submittedName>
</protein>